<evidence type="ECO:0000256" key="3">
    <source>
        <dbReference type="ARBA" id="ARBA00022692"/>
    </source>
</evidence>
<evidence type="ECO:0000313" key="9">
    <source>
        <dbReference type="Proteomes" id="UP000512184"/>
    </source>
</evidence>
<dbReference type="AlphaFoldDB" id="A0AAQ0J5T0"/>
<evidence type="ECO:0000256" key="4">
    <source>
        <dbReference type="ARBA" id="ARBA00022989"/>
    </source>
</evidence>
<evidence type="ECO:0000313" key="7">
    <source>
        <dbReference type="EMBL" id="QHP83309.1"/>
    </source>
</evidence>
<dbReference type="EMBL" id="CP035278">
    <property type="protein sequence ID" value="QHP83309.1"/>
    <property type="molecule type" value="Genomic_DNA"/>
</dbReference>
<evidence type="ECO:0000256" key="6">
    <source>
        <dbReference type="SAM" id="Phobius"/>
    </source>
</evidence>
<comment type="subcellular location">
    <subcellularLocation>
        <location evidence="1">Cell membrane</location>
        <topology evidence="1">Multi-pass membrane protein</topology>
    </subcellularLocation>
</comment>
<keyword evidence="3 6" id="KW-0812">Transmembrane</keyword>
<reference evidence="8" key="2">
    <citation type="journal article" date="2021" name="Front. Microbiol.">
        <title>Generation of Tetracycline and Rifamycin Resistant Chlamydia Suis Recombinants.</title>
        <authorList>
            <person name="Marti H."/>
            <person name="Bommana S."/>
            <person name="Read T.D."/>
            <person name="Pesch T."/>
            <person name="Prahauser B."/>
            <person name="Dean D."/>
            <person name="Borel N."/>
        </authorList>
    </citation>
    <scope>NUCLEOTIDE SEQUENCE</scope>
    <source>
        <strain evidence="8">208.1</strain>
    </source>
</reference>
<reference evidence="7 9" key="1">
    <citation type="submission" date="2019-01" db="EMBL/GenBank/DDBJ databases">
        <title>Whole genome sequencing and annotation enables comparative genome analysis that reveals unique features of the Chlamydia suis R19 Genome.</title>
        <authorList>
            <person name="Dimond Z.E."/>
        </authorList>
    </citation>
    <scope>NUCLEOTIDE SEQUENCE [LARGE SCALE GENOMIC DNA]</scope>
    <source>
        <strain evidence="7 9">R19</strain>
    </source>
</reference>
<dbReference type="Proteomes" id="UP000512184">
    <property type="component" value="Chromosome"/>
</dbReference>
<sequence length="425" mass="47899">MLRPLSFIQKLLSSFRNNFIIKSFLKAPKVLYHNEASKEACVLSYYGLFSCIPILVFFLRLSQYLFISLDWKEWLLLHYPDYEAPILAIFEAAYATTSNIGVVLVSSFFVFCWAGILMLQSLEDGLNKIFCSGITQASLKRLVSYFIITLVSPMIFIIVCGSWIYITQILPISYPKLFSFSHAMACVYVISRVLPYALLYGILFCCYAFLSRVPTQKSAAFLAAAIAGSAWVVSQKIFFCLQLHLFNYSFTYGALVALPSFLLLLYLYAIIYLFGGALAFLFQNKGFSTLIPKGEVFPNSYFKFILCLYFLTLISEYFDQSLPPPSTSYLAQRAKASMGETAQCLDILEKEGMILKHKDGYKPSHNISNLHIDGIFNELTKAPSFSKICAPALLPIQENLAHILTETKKSSHNLSLSEIAKKVTS</sequence>
<feature type="transmembrane region" description="Helical" evidence="6">
    <location>
        <begin position="100"/>
        <end position="122"/>
    </location>
</feature>
<evidence type="ECO:0000313" key="10">
    <source>
        <dbReference type="Proteomes" id="UP000825134"/>
    </source>
</evidence>
<accession>A0AAQ0J5T0</accession>
<protein>
    <submittedName>
        <fullName evidence="7">Formerly thought to be RNase BN</fullName>
    </submittedName>
    <submittedName>
        <fullName evidence="8">YihY/virulence factor BrkB family protein</fullName>
    </submittedName>
</protein>
<evidence type="ECO:0000256" key="5">
    <source>
        <dbReference type="ARBA" id="ARBA00023136"/>
    </source>
</evidence>
<dbReference type="InterPro" id="IPR017039">
    <property type="entry name" value="Virul_fac_BrkB"/>
</dbReference>
<evidence type="ECO:0000256" key="2">
    <source>
        <dbReference type="ARBA" id="ARBA00022475"/>
    </source>
</evidence>
<dbReference type="EMBL" id="CP063185">
    <property type="protein sequence ID" value="QYC74126.1"/>
    <property type="molecule type" value="Genomic_DNA"/>
</dbReference>
<feature type="transmembrane region" description="Helical" evidence="6">
    <location>
        <begin position="142"/>
        <end position="166"/>
    </location>
</feature>
<organism evidence="8 10">
    <name type="scientific">Chlamydia suis</name>
    <dbReference type="NCBI Taxonomy" id="83559"/>
    <lineage>
        <taxon>Bacteria</taxon>
        <taxon>Pseudomonadati</taxon>
        <taxon>Chlamydiota</taxon>
        <taxon>Chlamydiia</taxon>
        <taxon>Chlamydiales</taxon>
        <taxon>Chlamydiaceae</taxon>
        <taxon>Chlamydia/Chlamydophila group</taxon>
        <taxon>Chlamydia</taxon>
    </lineage>
</organism>
<evidence type="ECO:0000313" key="8">
    <source>
        <dbReference type="EMBL" id="QYC74126.1"/>
    </source>
</evidence>
<dbReference type="Proteomes" id="UP000825134">
    <property type="component" value="Chromosome"/>
</dbReference>
<feature type="transmembrane region" description="Helical" evidence="6">
    <location>
        <begin position="222"/>
        <end position="246"/>
    </location>
</feature>
<dbReference type="Pfam" id="PF03631">
    <property type="entry name" value="Virul_fac_BrkB"/>
    <property type="match status" value="1"/>
</dbReference>
<keyword evidence="4 6" id="KW-1133">Transmembrane helix</keyword>
<dbReference type="RefSeq" id="WP_080122043.1">
    <property type="nucleotide sequence ID" value="NZ_CP035278.1"/>
</dbReference>
<evidence type="ECO:0000256" key="1">
    <source>
        <dbReference type="ARBA" id="ARBA00004651"/>
    </source>
</evidence>
<keyword evidence="5 6" id="KW-0472">Membrane</keyword>
<dbReference type="GO" id="GO:0005886">
    <property type="term" value="C:plasma membrane"/>
    <property type="evidence" value="ECO:0007669"/>
    <property type="project" value="UniProtKB-SubCell"/>
</dbReference>
<gene>
    <name evidence="7" type="primary">yihY</name>
    <name evidence="7" type="ORF">Chls_434</name>
    <name evidence="8" type="ORF">INQ84_03305</name>
</gene>
<keyword evidence="2" id="KW-1003">Cell membrane</keyword>
<dbReference type="PANTHER" id="PTHR30213:SF0">
    <property type="entry name" value="UPF0761 MEMBRANE PROTEIN YIHY"/>
    <property type="match status" value="1"/>
</dbReference>
<feature type="transmembrane region" description="Helical" evidence="6">
    <location>
        <begin position="186"/>
        <end position="210"/>
    </location>
</feature>
<proteinExistence type="predicted"/>
<name>A0AAQ0J5T0_9CHLA</name>
<keyword evidence="9" id="KW-1185">Reference proteome</keyword>
<feature type="transmembrane region" description="Helical" evidence="6">
    <location>
        <begin position="43"/>
        <end position="67"/>
    </location>
</feature>
<dbReference type="PANTHER" id="PTHR30213">
    <property type="entry name" value="INNER MEMBRANE PROTEIN YHJD"/>
    <property type="match status" value="1"/>
</dbReference>
<feature type="transmembrane region" description="Helical" evidence="6">
    <location>
        <begin position="252"/>
        <end position="281"/>
    </location>
</feature>